<protein>
    <submittedName>
        <fullName evidence="3">Thymidylate synthase</fullName>
    </submittedName>
</protein>
<proteinExistence type="predicted"/>
<gene>
    <name evidence="2" type="ORF">XD72_1875</name>
    <name evidence="3" type="ORF">XE07_1860</name>
</gene>
<evidence type="ECO:0000256" key="1">
    <source>
        <dbReference type="SAM" id="MobiDB-lite"/>
    </source>
</evidence>
<evidence type="ECO:0000313" key="3">
    <source>
        <dbReference type="EMBL" id="KUK95248.1"/>
    </source>
</evidence>
<reference evidence="3" key="1">
    <citation type="journal article" date="2015" name="MBio">
        <title>Genome-resolved metagenomic analysis reveals roles for candidate phyla and other microbial community members in biogeochemical transformations in oil reservoirs.</title>
        <authorList>
            <person name="Hu P."/>
            <person name="Tom L."/>
            <person name="Singh A."/>
            <person name="Thomas B.C."/>
            <person name="Baker B.J."/>
            <person name="Piceno Y.M."/>
            <person name="Andersen G.L."/>
            <person name="Banfield J.F."/>
        </authorList>
    </citation>
    <scope>NUCLEOTIDE SEQUENCE [LARGE SCALE GENOMIC DNA]</scope>
    <source>
        <strain evidence="3">56_747</strain>
    </source>
</reference>
<evidence type="ECO:0000313" key="2">
    <source>
        <dbReference type="EMBL" id="KUK43736.1"/>
    </source>
</evidence>
<evidence type="ECO:0000313" key="4">
    <source>
        <dbReference type="Proteomes" id="UP000053961"/>
    </source>
</evidence>
<sequence>MKVVVFYNGEFGKTLIGNLINFSGFCISCGDACSLCKSGKYSMADDLVSVIEMPDPETLDDFIDDVEPYLPNGIPEADIAIVVNVHPDIIFGLLPVLKENGYRGIIGGSERPQELPFGLRVQLAEEASKIDLESAFAKPFCALKPDPAMPTISAFMEKARFGKPKIEILTQKSREGKETILAANVIRSAPCGSTWYVAKRMTGLETDQEDLRERISEAHHAYPCTASMDQDQELKDTILHKAGYIIREAVEDAIQRAERMEPTDSGTFSGSGRPRVSYDQRGDE</sequence>
<reference evidence="4 5" key="2">
    <citation type="journal article" date="2015" name="MBio">
        <title>Genome-Resolved Metagenomic Analysis Reveals Roles for Candidate Phyla and Other Microbial Community Members in Biogeochemical Transformations in Oil Reservoirs.</title>
        <authorList>
            <person name="Hu P."/>
            <person name="Tom L."/>
            <person name="Singh A."/>
            <person name="Thomas B.C."/>
            <person name="Baker B.J."/>
            <person name="Piceno Y.M."/>
            <person name="Andersen G.L."/>
            <person name="Banfield J.F."/>
        </authorList>
    </citation>
    <scope>NUCLEOTIDE SEQUENCE [LARGE SCALE GENOMIC DNA]</scope>
    <source>
        <strain evidence="2">57_489</strain>
    </source>
</reference>
<name>A0A101IHS7_9EURY</name>
<dbReference type="Proteomes" id="UP000053961">
    <property type="component" value="Unassembled WGS sequence"/>
</dbReference>
<dbReference type="Proteomes" id="UP000057043">
    <property type="component" value="Unassembled WGS sequence"/>
</dbReference>
<accession>A0A101IHS7</accession>
<dbReference type="InterPro" id="IPR003745">
    <property type="entry name" value="DUF166"/>
</dbReference>
<dbReference type="EMBL" id="LGFT01000050">
    <property type="protein sequence ID" value="KUK43736.1"/>
    <property type="molecule type" value="Genomic_DNA"/>
</dbReference>
<dbReference type="Pfam" id="PF02593">
    <property type="entry name" value="DUF166"/>
    <property type="match status" value="1"/>
</dbReference>
<comment type="caution">
    <text evidence="3">The sequence shown here is derived from an EMBL/GenBank/DDBJ whole genome shotgun (WGS) entry which is preliminary data.</text>
</comment>
<dbReference type="PATRIC" id="fig|301375.6.peg.1299"/>
<organism evidence="3 4">
    <name type="scientific">Methanothrix harundinacea</name>
    <dbReference type="NCBI Taxonomy" id="301375"/>
    <lineage>
        <taxon>Archaea</taxon>
        <taxon>Methanobacteriati</taxon>
        <taxon>Methanobacteriota</taxon>
        <taxon>Stenosarchaea group</taxon>
        <taxon>Methanomicrobia</taxon>
        <taxon>Methanotrichales</taxon>
        <taxon>Methanotrichaceae</taxon>
        <taxon>Methanothrix</taxon>
    </lineage>
</organism>
<dbReference type="EMBL" id="LGHB01000036">
    <property type="protein sequence ID" value="KUK95248.1"/>
    <property type="molecule type" value="Genomic_DNA"/>
</dbReference>
<feature type="region of interest" description="Disordered" evidence="1">
    <location>
        <begin position="255"/>
        <end position="284"/>
    </location>
</feature>
<evidence type="ECO:0000313" key="5">
    <source>
        <dbReference type="Proteomes" id="UP000057043"/>
    </source>
</evidence>
<dbReference type="AlphaFoldDB" id="A0A101IHS7"/>